<sequence length="153" mass="17161">MTTILPTDLISNKKLMVLNIGDIVECRTCFEEILTGEVMAFEHENQNKILVLKIPSSSPSSTCNITCLNLEFCSDVNVIQEMPDSTSNTNINLPDINTNKLEERVNLAVKERKNLIEAYKSGVSSDGISLYLSLIRTMQVFFSIKRKSNLLTN</sequence>
<dbReference type="Pfam" id="PF21166">
    <property type="entry name" value="LSM12_LSM"/>
    <property type="match status" value="1"/>
</dbReference>
<protein>
    <submittedName>
        <fullName evidence="3">Anticodon-binding domain containing protein</fullName>
    </submittedName>
</protein>
<dbReference type="AlphaFoldDB" id="A0A1Y3AZA4"/>
<evidence type="ECO:0000259" key="1">
    <source>
        <dbReference type="Pfam" id="PF09793"/>
    </source>
</evidence>
<dbReference type="Pfam" id="PF09793">
    <property type="entry name" value="AD"/>
    <property type="match status" value="1"/>
</dbReference>
<evidence type="ECO:0000259" key="2">
    <source>
        <dbReference type="Pfam" id="PF21166"/>
    </source>
</evidence>
<reference evidence="3 4" key="1">
    <citation type="submission" date="2017-03" db="EMBL/GenBank/DDBJ databases">
        <title>Genome Survey of Euroglyphus maynei.</title>
        <authorList>
            <person name="Arlian L.G."/>
            <person name="Morgan M.S."/>
            <person name="Rider S.D."/>
        </authorList>
    </citation>
    <scope>NUCLEOTIDE SEQUENCE [LARGE SCALE GENOMIC DNA]</scope>
    <source>
        <strain evidence="3">Arlian Lab</strain>
        <tissue evidence="3">Whole body</tissue>
    </source>
</reference>
<accession>A0A1Y3AZA4</accession>
<dbReference type="InterPro" id="IPR048478">
    <property type="entry name" value="LSM12_LSM"/>
</dbReference>
<dbReference type="PANTHER" id="PTHR13542">
    <property type="entry name" value="LSM12 HOMOLOG"/>
    <property type="match status" value="1"/>
</dbReference>
<gene>
    <name evidence="3" type="ORF">BLA29_008964</name>
</gene>
<comment type="caution">
    <text evidence="3">The sequence shown here is derived from an EMBL/GenBank/DDBJ whole genome shotgun (WGS) entry which is preliminary data.</text>
</comment>
<name>A0A1Y3AZA4_EURMA</name>
<proteinExistence type="predicted"/>
<feature type="domain" description="LSM12 LSM" evidence="2">
    <location>
        <begin position="17"/>
        <end position="75"/>
    </location>
</feature>
<dbReference type="InterPro" id="IPR019181">
    <property type="entry name" value="LSM12_ABD"/>
</dbReference>
<dbReference type="Proteomes" id="UP000194236">
    <property type="component" value="Unassembled WGS sequence"/>
</dbReference>
<feature type="domain" description="LSM12 anticodon-binding" evidence="1">
    <location>
        <begin position="95"/>
        <end position="139"/>
    </location>
</feature>
<organism evidence="3 4">
    <name type="scientific">Euroglyphus maynei</name>
    <name type="common">Mayne's house dust mite</name>
    <dbReference type="NCBI Taxonomy" id="6958"/>
    <lineage>
        <taxon>Eukaryota</taxon>
        <taxon>Metazoa</taxon>
        <taxon>Ecdysozoa</taxon>
        <taxon>Arthropoda</taxon>
        <taxon>Chelicerata</taxon>
        <taxon>Arachnida</taxon>
        <taxon>Acari</taxon>
        <taxon>Acariformes</taxon>
        <taxon>Sarcoptiformes</taxon>
        <taxon>Astigmata</taxon>
        <taxon>Psoroptidia</taxon>
        <taxon>Analgoidea</taxon>
        <taxon>Pyroglyphidae</taxon>
        <taxon>Pyroglyphinae</taxon>
        <taxon>Euroglyphus</taxon>
    </lineage>
</organism>
<keyword evidence="4" id="KW-1185">Reference proteome</keyword>
<evidence type="ECO:0000313" key="4">
    <source>
        <dbReference type="Proteomes" id="UP000194236"/>
    </source>
</evidence>
<dbReference type="EMBL" id="MUJZ01052963">
    <property type="protein sequence ID" value="OTF73134.1"/>
    <property type="molecule type" value="Genomic_DNA"/>
</dbReference>
<dbReference type="InterPro" id="IPR039683">
    <property type="entry name" value="Lsm12-like"/>
</dbReference>
<evidence type="ECO:0000313" key="3">
    <source>
        <dbReference type="EMBL" id="OTF73134.1"/>
    </source>
</evidence>
<dbReference type="OrthoDB" id="1057137at2759"/>